<protein>
    <recommendedName>
        <fullName evidence="2">Alpha/beta hydrolase</fullName>
    </recommendedName>
</protein>
<dbReference type="InterPro" id="IPR029058">
    <property type="entry name" value="AB_hydrolase_fold"/>
</dbReference>
<proteinExistence type="predicted"/>
<dbReference type="RefSeq" id="WP_407049824.1">
    <property type="nucleotide sequence ID" value="NZ_CP158568.1"/>
</dbReference>
<gene>
    <name evidence="1" type="ORF">ABS361_22530</name>
</gene>
<dbReference type="EMBL" id="CP158568">
    <property type="protein sequence ID" value="XBY44733.1"/>
    <property type="molecule type" value="Genomic_DNA"/>
</dbReference>
<dbReference type="KEGG" id="mflg:ABS361_22530"/>
<organism evidence="1">
    <name type="scientific">Methyloraptor flagellatus</name>
    <dbReference type="NCBI Taxonomy" id="3162530"/>
    <lineage>
        <taxon>Bacteria</taxon>
        <taxon>Pseudomonadati</taxon>
        <taxon>Pseudomonadota</taxon>
        <taxon>Alphaproteobacteria</taxon>
        <taxon>Hyphomicrobiales</taxon>
        <taxon>Ancalomicrobiaceae</taxon>
        <taxon>Methyloraptor</taxon>
    </lineage>
</organism>
<accession>A0AAU7XCL6</accession>
<sequence>MTWYYSVATTPVLGAVFARTLALPIGKQLVAGALEEVFAPNAEPDGYLERAAIPLALRPDEFIANAEDVAGLKPHVAAMAPRYRDIRAPTVVVTGDSDSVVLASIHAAGLVRDIPGSRLVTLPGVGHMPHHAATGTVVAAIEAVARSADTGKPLPSREAIAAGAGAPAQVSEAGESGALGAAFH</sequence>
<dbReference type="AlphaFoldDB" id="A0AAU7XCL6"/>
<dbReference type="Gene3D" id="3.40.50.1820">
    <property type="entry name" value="alpha/beta hydrolase"/>
    <property type="match status" value="1"/>
</dbReference>
<name>A0AAU7XCL6_9HYPH</name>
<dbReference type="SUPFAM" id="SSF53474">
    <property type="entry name" value="alpha/beta-Hydrolases"/>
    <property type="match status" value="1"/>
</dbReference>
<evidence type="ECO:0008006" key="2">
    <source>
        <dbReference type="Google" id="ProtNLM"/>
    </source>
</evidence>
<evidence type="ECO:0000313" key="1">
    <source>
        <dbReference type="EMBL" id="XBY44733.1"/>
    </source>
</evidence>
<reference evidence="1" key="1">
    <citation type="submission" date="2024-06" db="EMBL/GenBank/DDBJ databases">
        <title>Methylostella associata gen. nov., sp. nov., a novel Ancalomicrobiaceae-affiliated facultatively methylotrophic bacteria that feed on methanotrophs of the genus Methylococcus.</title>
        <authorList>
            <person name="Saltykova V."/>
            <person name="Danilova O.V."/>
            <person name="Oshkin I.Y."/>
            <person name="Belova S.E."/>
            <person name="Pimenov N.V."/>
            <person name="Dedysh S.N."/>
        </authorList>
    </citation>
    <scope>NUCLEOTIDE SEQUENCE</scope>
    <source>
        <strain evidence="1">S20</strain>
    </source>
</reference>